<dbReference type="Proteomes" id="UP000006281">
    <property type="component" value="Chromosome"/>
</dbReference>
<dbReference type="Pfam" id="PF13349">
    <property type="entry name" value="DUF4097"/>
    <property type="match status" value="1"/>
</dbReference>
<dbReference type="STRING" id="1179773.BN6_83410"/>
<accession>K0KGB9</accession>
<dbReference type="KEGG" id="sesp:BN6_83410"/>
<dbReference type="HOGENOM" id="CLU_076844_0_0_11"/>
<gene>
    <name evidence="2" type="ordered locus">BN6_83410</name>
</gene>
<protein>
    <recommendedName>
        <fullName evidence="1">DUF4097 domain-containing protein</fullName>
    </recommendedName>
</protein>
<evidence type="ECO:0000259" key="1">
    <source>
        <dbReference type="Pfam" id="PF13349"/>
    </source>
</evidence>
<keyword evidence="3" id="KW-1185">Reference proteome</keyword>
<sequence>MPEGAVVVKRLALASVAAVLVAGTLSSCVRLVENSSSDTSDITDGVATVRIQNGAGNVRVRSAEGASGTQVVRKLEYPKDADKPTGATHRLEGDVLVLDGCGSRCTASYEVTVPSKDVKVTGENSSGDVALEGVASVDATFGSGNTTLRDVAGAVNVKNSSGDLVASDIGGAFTGKLGSGNTRLSKMRGPVVVDDGSGDVDIELASPQSVNASAGSGNLTVRVPQGSYKVDADAGTGDKNLNGVKNDPGASVELVLRTDSGDLTLRTA</sequence>
<dbReference type="EMBL" id="HE804045">
    <property type="protein sequence ID" value="CCH35558.1"/>
    <property type="molecule type" value="Genomic_DNA"/>
</dbReference>
<name>K0KGB9_SACES</name>
<evidence type="ECO:0000313" key="3">
    <source>
        <dbReference type="Proteomes" id="UP000006281"/>
    </source>
</evidence>
<dbReference type="AlphaFoldDB" id="K0KGB9"/>
<feature type="domain" description="DUF4097" evidence="1">
    <location>
        <begin position="104"/>
        <end position="264"/>
    </location>
</feature>
<dbReference type="eggNOG" id="COG3595">
    <property type="taxonomic scope" value="Bacteria"/>
</dbReference>
<organism evidence="2 3">
    <name type="scientific">Saccharothrix espanaensis (strain ATCC 51144 / DSM 44229 / JCM 9112 / NBRC 15066 / NRRL 15764)</name>
    <dbReference type="NCBI Taxonomy" id="1179773"/>
    <lineage>
        <taxon>Bacteria</taxon>
        <taxon>Bacillati</taxon>
        <taxon>Actinomycetota</taxon>
        <taxon>Actinomycetes</taxon>
        <taxon>Pseudonocardiales</taxon>
        <taxon>Pseudonocardiaceae</taxon>
        <taxon>Saccharothrix</taxon>
    </lineage>
</organism>
<proteinExistence type="predicted"/>
<reference evidence="2 3" key="1">
    <citation type="journal article" date="2012" name="BMC Genomics">
        <title>Complete genome sequence of Saccharothrix espanaensis DSM 44229T and comparison to the other completely sequenced Pseudonocardiaceae.</title>
        <authorList>
            <person name="Strobel T."/>
            <person name="Al-Dilaimi A."/>
            <person name="Blom J."/>
            <person name="Gessner A."/>
            <person name="Kalinowski J."/>
            <person name="Luzhetska M."/>
            <person name="Puhler A."/>
            <person name="Szczepanowski R."/>
            <person name="Bechthold A."/>
            <person name="Ruckert C."/>
        </authorList>
    </citation>
    <scope>NUCLEOTIDE SEQUENCE [LARGE SCALE GENOMIC DNA]</scope>
    <source>
        <strain evidence="3">ATCC 51144 / DSM 44229 / JCM 9112 / NBRC 15066 / NRRL 15764</strain>
    </source>
</reference>
<evidence type="ECO:0000313" key="2">
    <source>
        <dbReference type="EMBL" id="CCH35558.1"/>
    </source>
</evidence>
<dbReference type="PATRIC" id="fig|1179773.3.peg.8420"/>
<dbReference type="InterPro" id="IPR025164">
    <property type="entry name" value="Toastrack_DUF4097"/>
</dbReference>